<keyword evidence="4" id="KW-1185">Reference proteome</keyword>
<reference evidence="3 4" key="1">
    <citation type="submission" date="2016-08" db="EMBL/GenBank/DDBJ databases">
        <title>A Parts List for Fungal Cellulosomes Revealed by Comparative Genomics.</title>
        <authorList>
            <consortium name="DOE Joint Genome Institute"/>
            <person name="Haitjema C.H."/>
            <person name="Gilmore S.P."/>
            <person name="Henske J.K."/>
            <person name="Solomon K.V."/>
            <person name="De Groot R."/>
            <person name="Kuo A."/>
            <person name="Mondo S.J."/>
            <person name="Salamov A.A."/>
            <person name="Labutti K."/>
            <person name="Zhao Z."/>
            <person name="Chiniquy J."/>
            <person name="Barry K."/>
            <person name="Brewer H.M."/>
            <person name="Purvine S.O."/>
            <person name="Wright A.T."/>
            <person name="Boxma B."/>
            <person name="Van Alen T."/>
            <person name="Hackstein J.H."/>
            <person name="Baker S.E."/>
            <person name="Grigoriev I.V."/>
            <person name="O'Malley M.A."/>
        </authorList>
    </citation>
    <scope>NUCLEOTIDE SEQUENCE [LARGE SCALE GENOMIC DNA]</scope>
    <source>
        <strain evidence="3 4">S4</strain>
    </source>
</reference>
<comment type="caution">
    <text evidence="3">The sequence shown here is derived from an EMBL/GenBank/DDBJ whole genome shotgun (WGS) entry which is preliminary data.</text>
</comment>
<dbReference type="Gene3D" id="3.30.559.30">
    <property type="entry name" value="Nonribosomal peptide synthetase, condensation domain"/>
    <property type="match status" value="1"/>
</dbReference>
<protein>
    <recommendedName>
        <fullName evidence="1">Condensation domain-containing protein</fullName>
    </recommendedName>
</protein>
<dbReference type="EMBL" id="MCFG01000394">
    <property type="protein sequence ID" value="ORX72561.1"/>
    <property type="molecule type" value="Genomic_DNA"/>
</dbReference>
<dbReference type="EMBL" id="MCFG01000689">
    <property type="protein sequence ID" value="ORX61825.1"/>
    <property type="molecule type" value="Genomic_DNA"/>
</dbReference>
<evidence type="ECO:0000259" key="1">
    <source>
        <dbReference type="Pfam" id="PF00668"/>
    </source>
</evidence>
<evidence type="ECO:0000313" key="4">
    <source>
        <dbReference type="Proteomes" id="UP000193944"/>
    </source>
</evidence>
<dbReference type="Proteomes" id="UP000193944">
    <property type="component" value="Unassembled WGS sequence"/>
</dbReference>
<feature type="domain" description="Condensation" evidence="1">
    <location>
        <begin position="7"/>
        <end position="96"/>
    </location>
</feature>
<dbReference type="STRING" id="1754192.A0A1Y1WG88"/>
<dbReference type="OrthoDB" id="416786at2759"/>
<proteinExistence type="predicted"/>
<gene>
    <name evidence="3" type="ORF">BCR32DRAFT_285720</name>
    <name evidence="2" type="ORF">BCR32DRAFT_288007</name>
</gene>
<dbReference type="SUPFAM" id="SSF52777">
    <property type="entry name" value="CoA-dependent acyltransferases"/>
    <property type="match status" value="1"/>
</dbReference>
<name>A0A1Y1WG88_9FUNG</name>
<reference evidence="3 4" key="2">
    <citation type="submission" date="2016-08" db="EMBL/GenBank/DDBJ databases">
        <title>Pervasive Adenine N6-methylation of Active Genes in Fungi.</title>
        <authorList>
            <consortium name="DOE Joint Genome Institute"/>
            <person name="Mondo S.J."/>
            <person name="Dannebaum R.O."/>
            <person name="Kuo R.C."/>
            <person name="Labutti K."/>
            <person name="Haridas S."/>
            <person name="Kuo A."/>
            <person name="Salamov A."/>
            <person name="Ahrendt S.R."/>
            <person name="Lipzen A."/>
            <person name="Sullivan W."/>
            <person name="Andreopoulos W.B."/>
            <person name="Clum A."/>
            <person name="Lindquist E."/>
            <person name="Daum C."/>
            <person name="Ramamoorthy G.K."/>
            <person name="Gryganskyi A."/>
            <person name="Culley D."/>
            <person name="Magnuson J.K."/>
            <person name="James T.Y."/>
            <person name="O'Malley M.A."/>
            <person name="Stajich J.E."/>
            <person name="Spatafora J.W."/>
            <person name="Visel A."/>
            <person name="Grigoriev I.V."/>
        </authorList>
    </citation>
    <scope>NUCLEOTIDE SEQUENCE [LARGE SCALE GENOMIC DNA]</scope>
    <source>
        <strain evidence="3 4">S4</strain>
    </source>
</reference>
<accession>A0A1Y1WG88</accession>
<dbReference type="Pfam" id="PF00668">
    <property type="entry name" value="Condensation"/>
    <property type="match status" value="1"/>
</dbReference>
<dbReference type="GO" id="GO:0003824">
    <property type="term" value="F:catalytic activity"/>
    <property type="evidence" value="ECO:0007669"/>
    <property type="project" value="InterPro"/>
</dbReference>
<dbReference type="AlphaFoldDB" id="A0A1Y1WG88"/>
<dbReference type="InterPro" id="IPR023213">
    <property type="entry name" value="CAT-like_dom_sf"/>
</dbReference>
<dbReference type="InterPro" id="IPR001242">
    <property type="entry name" value="Condensation_dom"/>
</dbReference>
<sequence length="102" mass="12145">MNNSIKVEKPYDITKDLLIRVGIIEYLNILIVDINHIIGDGYSHGILRKEMFDLIRGEELKELPIQYSDYAIKYDEKINSERVLNQMKYYENLFNKIINTNY</sequence>
<evidence type="ECO:0000313" key="2">
    <source>
        <dbReference type="EMBL" id="ORX61825.1"/>
    </source>
</evidence>
<evidence type="ECO:0000313" key="3">
    <source>
        <dbReference type="EMBL" id="ORX72561.1"/>
    </source>
</evidence>
<dbReference type="Gene3D" id="3.30.559.10">
    <property type="entry name" value="Chloramphenicol acetyltransferase-like domain"/>
    <property type="match status" value="1"/>
</dbReference>
<organism evidence="3 4">
    <name type="scientific">Anaeromyces robustus</name>
    <dbReference type="NCBI Taxonomy" id="1754192"/>
    <lineage>
        <taxon>Eukaryota</taxon>
        <taxon>Fungi</taxon>
        <taxon>Fungi incertae sedis</taxon>
        <taxon>Chytridiomycota</taxon>
        <taxon>Chytridiomycota incertae sedis</taxon>
        <taxon>Neocallimastigomycetes</taxon>
        <taxon>Neocallimastigales</taxon>
        <taxon>Neocallimastigaceae</taxon>
        <taxon>Anaeromyces</taxon>
    </lineage>
</organism>